<dbReference type="OrthoDB" id="9770826at2"/>
<reference evidence="3 4" key="1">
    <citation type="submission" date="2016-10" db="EMBL/GenBank/DDBJ databases">
        <authorList>
            <person name="de Groot N.N."/>
        </authorList>
    </citation>
    <scope>NUCLEOTIDE SEQUENCE [LARGE SCALE GENOMIC DNA]</scope>
    <source>
        <strain evidence="3 4">DSM 15345</strain>
    </source>
</reference>
<dbReference type="RefSeq" id="WP_093253388.1">
    <property type="nucleotide sequence ID" value="NZ_FNQM01000006.1"/>
</dbReference>
<accession>A0A1H4BRP8</accession>
<feature type="signal peptide" evidence="1">
    <location>
        <begin position="1"/>
        <end position="28"/>
    </location>
</feature>
<evidence type="ECO:0000259" key="2">
    <source>
        <dbReference type="Pfam" id="PF07143"/>
    </source>
</evidence>
<dbReference type="InterPro" id="IPR010791">
    <property type="entry name" value="AttH_dom"/>
</dbReference>
<dbReference type="PROSITE" id="PS51318">
    <property type="entry name" value="TAT"/>
    <property type="match status" value="1"/>
</dbReference>
<feature type="chain" id="PRO_5011604447" evidence="1">
    <location>
        <begin position="29"/>
        <end position="367"/>
    </location>
</feature>
<keyword evidence="1" id="KW-0732">Signal</keyword>
<dbReference type="PANTHER" id="PTHR38591:SF1">
    <property type="entry name" value="BLL1000 PROTEIN"/>
    <property type="match status" value="1"/>
</dbReference>
<sequence length="367" mass="40041">MRRSSGRRAFTRRAALAGLLASAGAARAQGVGGEGFAGLGSAADDYAPVVPGHRLVFPRDHAPHPAFRIEWWYVTAALRDASGALCGAQWTLFRNALSPDGGGEGWDSAQLWMGHAAATSATAHVAAERFARGGVGQAGVKPDPFEAWIDDWRLARPDDAPGPGLERLRMTARDQGFAFDLALDAQGPLIMHGDDGFSRKAERGQASYYYSQPFYAAEGRLRIEGVERAVSGHAWLDREWSSQPLDPDQTGWDWFSLTLEDGARVMLYRIRHREGRDSFTGTWIAPDGAARTLGRDEADLAPTGWETVAGRETPVRWRLSIPSEGFEAETRPLNAQAWNALTVAYWEGPVRVEGPRSGVGYLEMTGY</sequence>
<evidence type="ECO:0000256" key="1">
    <source>
        <dbReference type="SAM" id="SignalP"/>
    </source>
</evidence>
<feature type="domain" description="AttH" evidence="2">
    <location>
        <begin position="69"/>
        <end position="242"/>
    </location>
</feature>
<dbReference type="InterPro" id="IPR023374">
    <property type="entry name" value="AttH-like_dom_sf"/>
</dbReference>
<dbReference type="AlphaFoldDB" id="A0A1H4BRP8"/>
<organism evidence="3 4">
    <name type="scientific">Rubrimonas cliftonensis</name>
    <dbReference type="NCBI Taxonomy" id="89524"/>
    <lineage>
        <taxon>Bacteria</taxon>
        <taxon>Pseudomonadati</taxon>
        <taxon>Pseudomonadota</taxon>
        <taxon>Alphaproteobacteria</taxon>
        <taxon>Rhodobacterales</taxon>
        <taxon>Paracoccaceae</taxon>
        <taxon>Rubrimonas</taxon>
    </lineage>
</organism>
<dbReference type="Gene3D" id="2.40.370.10">
    <property type="entry name" value="AttH-like domain"/>
    <property type="match status" value="2"/>
</dbReference>
<dbReference type="Pfam" id="PF17186">
    <property type="entry name" value="Lipocalin_9"/>
    <property type="match status" value="1"/>
</dbReference>
<protein>
    <submittedName>
        <fullName evidence="3">Predicted secreted hydrolase</fullName>
    </submittedName>
</protein>
<dbReference type="STRING" id="89524.SAMN05444370_10613"/>
<evidence type="ECO:0000313" key="3">
    <source>
        <dbReference type="EMBL" id="SEA50784.1"/>
    </source>
</evidence>
<keyword evidence="4" id="KW-1185">Reference proteome</keyword>
<evidence type="ECO:0000313" key="4">
    <source>
        <dbReference type="Proteomes" id="UP000198703"/>
    </source>
</evidence>
<dbReference type="PANTHER" id="PTHR38591">
    <property type="entry name" value="HYDROLASE"/>
    <property type="match status" value="1"/>
</dbReference>
<dbReference type="SUPFAM" id="SSF159245">
    <property type="entry name" value="AttH-like"/>
    <property type="match status" value="1"/>
</dbReference>
<dbReference type="EMBL" id="FNQM01000006">
    <property type="protein sequence ID" value="SEA50784.1"/>
    <property type="molecule type" value="Genomic_DNA"/>
</dbReference>
<dbReference type="GO" id="GO:0016787">
    <property type="term" value="F:hydrolase activity"/>
    <property type="evidence" value="ECO:0007669"/>
    <property type="project" value="UniProtKB-KW"/>
</dbReference>
<dbReference type="InterPro" id="IPR006311">
    <property type="entry name" value="TAT_signal"/>
</dbReference>
<name>A0A1H4BRP8_9RHOB</name>
<dbReference type="Pfam" id="PF07143">
    <property type="entry name" value="CrtC"/>
    <property type="match status" value="1"/>
</dbReference>
<proteinExistence type="predicted"/>
<dbReference type="Proteomes" id="UP000198703">
    <property type="component" value="Unassembled WGS sequence"/>
</dbReference>
<keyword evidence="3" id="KW-0378">Hydrolase</keyword>
<gene>
    <name evidence="3" type="ORF">SAMN05444370_10613</name>
</gene>